<dbReference type="InterPro" id="IPR013320">
    <property type="entry name" value="ConA-like_dom_sf"/>
</dbReference>
<dbReference type="PANTHER" id="PTHR35889:SF3">
    <property type="entry name" value="F-BOX DOMAIN-CONTAINING PROTEIN"/>
    <property type="match status" value="1"/>
</dbReference>
<dbReference type="GO" id="GO:0005975">
    <property type="term" value="P:carbohydrate metabolic process"/>
    <property type="evidence" value="ECO:0007669"/>
    <property type="project" value="UniProtKB-ARBA"/>
</dbReference>
<dbReference type="GO" id="GO:0004553">
    <property type="term" value="F:hydrolase activity, hydrolyzing O-glycosyl compounds"/>
    <property type="evidence" value="ECO:0007669"/>
    <property type="project" value="UniProtKB-ARBA"/>
</dbReference>
<feature type="domain" description="DUF1553" evidence="2">
    <location>
        <begin position="763"/>
        <end position="1014"/>
    </location>
</feature>
<dbReference type="PROSITE" id="PS51257">
    <property type="entry name" value="PROKAR_LIPOPROTEIN"/>
    <property type="match status" value="1"/>
</dbReference>
<evidence type="ECO:0000259" key="3">
    <source>
        <dbReference type="Pfam" id="PF07635"/>
    </source>
</evidence>
<name>A0A2D0N0R1_FLAN2</name>
<dbReference type="GO" id="GO:0020037">
    <property type="term" value="F:heme binding"/>
    <property type="evidence" value="ECO:0007669"/>
    <property type="project" value="InterPro"/>
</dbReference>
<comment type="caution">
    <text evidence="4">The sequence shown here is derived from an EMBL/GenBank/DDBJ whole genome shotgun (WGS) entry which is preliminary data.</text>
</comment>
<evidence type="ECO:0000313" key="4">
    <source>
        <dbReference type="EMBL" id="PHN01303.1"/>
    </source>
</evidence>
<dbReference type="RefSeq" id="WP_099155276.1">
    <property type="nucleotide sequence ID" value="NZ_PDUD01000057.1"/>
</dbReference>
<feature type="domain" description="Cytochrome C Planctomycete-type" evidence="3">
    <location>
        <begin position="52"/>
        <end position="115"/>
    </location>
</feature>
<reference evidence="4 5" key="1">
    <citation type="submission" date="2017-10" db="EMBL/GenBank/DDBJ databases">
        <title>The draft genome sequence of Lewinella nigricans NBRC 102662.</title>
        <authorList>
            <person name="Wang K."/>
        </authorList>
    </citation>
    <scope>NUCLEOTIDE SEQUENCE [LARGE SCALE GENOMIC DNA]</scope>
    <source>
        <strain evidence="4 5">NBRC 102662</strain>
    </source>
</reference>
<evidence type="ECO:0008006" key="6">
    <source>
        <dbReference type="Google" id="ProtNLM"/>
    </source>
</evidence>
<proteinExistence type="predicted"/>
<dbReference type="Pfam" id="PF07635">
    <property type="entry name" value="PSCyt1"/>
    <property type="match status" value="1"/>
</dbReference>
<protein>
    <recommendedName>
        <fullName evidence="6">DUF1553 domain-containing protein</fullName>
    </recommendedName>
</protein>
<dbReference type="Gene3D" id="2.60.120.200">
    <property type="match status" value="1"/>
</dbReference>
<evidence type="ECO:0000259" key="2">
    <source>
        <dbReference type="Pfam" id="PF07587"/>
    </source>
</evidence>
<dbReference type="InterPro" id="IPR022655">
    <property type="entry name" value="DUF1553"/>
</dbReference>
<dbReference type="InterPro" id="IPR036909">
    <property type="entry name" value="Cyt_c-like_dom_sf"/>
</dbReference>
<dbReference type="EMBL" id="PDUD01000057">
    <property type="protein sequence ID" value="PHN01303.1"/>
    <property type="molecule type" value="Genomic_DNA"/>
</dbReference>
<dbReference type="GO" id="GO:0009055">
    <property type="term" value="F:electron transfer activity"/>
    <property type="evidence" value="ECO:0007669"/>
    <property type="project" value="InterPro"/>
</dbReference>
<feature type="domain" description="DUF1549" evidence="1">
    <location>
        <begin position="164"/>
        <end position="370"/>
    </location>
</feature>
<dbReference type="OrthoDB" id="9768966at2"/>
<dbReference type="Proteomes" id="UP000223913">
    <property type="component" value="Unassembled WGS sequence"/>
</dbReference>
<evidence type="ECO:0000259" key="1">
    <source>
        <dbReference type="Pfam" id="PF07583"/>
    </source>
</evidence>
<dbReference type="Pfam" id="PF07583">
    <property type="entry name" value="PSCyt2"/>
    <property type="match status" value="1"/>
</dbReference>
<sequence length="1070" mass="121140">MIKDKFPLFFTLVLLWASCSEPLPDAVLAAEAELPEQLDFNIHVKPILSDRCFACHGPDKAKIKAGLRLDQAETAYAELPESPGKRAIKPGSIRGSELVQRIVSSDPELVMPPPDSELHLSDREKAVLIRWIEQGAVYKPHWAFIPPQKPDVPETSFPDQANNPIDHFIRQKLELKDWEPAPEADREMLLRRVSLDLTGLPPTVAEMDAFLADSSPDAYELAVDRLLASPHYGERMAADWMDLSRFADTHGYTVDRYRDMSPWRDWVIRTFNENMPYDEFVTWQLAGDLLPNPTREQILATAFNRNHQQNMEGGIVEEEFRVEYVADRTNTLGKAFMGLTMECARCHDHKYDPISQKNYYELFSFFNNVREAGQISWDNATPVPTMLLSDERVDSIRAVISREIAGKKRDISDWEQAQRADFDQWLEEGRLHYSPPSVPRGLVAHFPLEDERLANLLPPYQQGQMKTQRVSTTPQMAETEKGRGLALDGDAWLDLGTIGAYERSEPFSVSIRVKVPAGLKNGVIFHKSIGAALYNWRGYHLALKDNRLELLMAHTAPYNAIIEYGPDLPRDQFVHLAVTYDGSSSAAGYRLFLNGEEVETEVENDHLYKSILFNFGGQAEAGLQIGARWRGIGIKGAVVNDVRVFDRELSPLEIRQVMTPDQFQAILQKANDQLTTADQRELQLYYLTTLADGRNQHLAALRELRKNVHSTTDTLPELMVMQEMDVTRPAFILDRGQYDAHGEPVTPNTPENILPFPDDLPPNRLGLARWLFREDHPLTARVAVNRLWQQFFGRGLVRTAEDFGNQGELPSHPELLDWLAITFRESGWDIKQMVKLIAMSATYRQSSIASPDLARDDPQNKWLARGPSRRLTAEMLRDNALAASGLLSEKIGGPSVKPYQPDGLWRINGGNYQTSPGEDRYRRSLYTFWKRTVPHPTQATFDAPARDNCTVRRQKTSTPLQALVLLNDPIYLEAARLLGQRISTEDDPESGIQSAFRLMTGRKPSDEELAVLLELRENEFRKFQEHPEKMTGWLNAGEAENDPALPQPQLAANTVVASTIINADASIIKR</sequence>
<dbReference type="SUPFAM" id="SSF46626">
    <property type="entry name" value="Cytochrome c"/>
    <property type="match status" value="1"/>
</dbReference>
<evidence type="ECO:0000313" key="5">
    <source>
        <dbReference type="Proteomes" id="UP000223913"/>
    </source>
</evidence>
<dbReference type="AlphaFoldDB" id="A0A2D0N0R1"/>
<dbReference type="InterPro" id="IPR011429">
    <property type="entry name" value="Cyt_c_Planctomycete-type"/>
</dbReference>
<dbReference type="Pfam" id="PF13385">
    <property type="entry name" value="Laminin_G_3"/>
    <property type="match status" value="1"/>
</dbReference>
<dbReference type="SUPFAM" id="SSF49899">
    <property type="entry name" value="Concanavalin A-like lectins/glucanases"/>
    <property type="match status" value="1"/>
</dbReference>
<dbReference type="Pfam" id="PF07587">
    <property type="entry name" value="PSD1"/>
    <property type="match status" value="1"/>
</dbReference>
<organism evidence="4 5">
    <name type="scientific">Flavilitoribacter nigricans (strain ATCC 23147 / DSM 23189 / NBRC 102662 / NCIMB 1420 / SS-2)</name>
    <name type="common">Lewinella nigricans</name>
    <dbReference type="NCBI Taxonomy" id="1122177"/>
    <lineage>
        <taxon>Bacteria</taxon>
        <taxon>Pseudomonadati</taxon>
        <taxon>Bacteroidota</taxon>
        <taxon>Saprospiria</taxon>
        <taxon>Saprospirales</taxon>
        <taxon>Lewinellaceae</taxon>
        <taxon>Flavilitoribacter</taxon>
    </lineage>
</organism>
<dbReference type="PANTHER" id="PTHR35889">
    <property type="entry name" value="CYCLOINULO-OLIGOSACCHARIDE FRUCTANOTRANSFERASE-RELATED"/>
    <property type="match status" value="1"/>
</dbReference>
<dbReference type="InterPro" id="IPR011444">
    <property type="entry name" value="DUF1549"/>
</dbReference>
<keyword evidence="5" id="KW-1185">Reference proteome</keyword>
<accession>A0A2D0N0R1</accession>
<gene>
    <name evidence="4" type="ORF">CRP01_37725</name>
</gene>